<comment type="subcellular location">
    <subcellularLocation>
        <location evidence="1">Cell envelope</location>
    </subcellularLocation>
    <subcellularLocation>
        <location evidence="9">Cell membrane</location>
    </subcellularLocation>
</comment>
<keyword evidence="9" id="KW-1003">Cell membrane</keyword>
<organism evidence="12 13">
    <name type="scientific">Thioalkalicoccus limnaeus</name>
    <dbReference type="NCBI Taxonomy" id="120681"/>
    <lineage>
        <taxon>Bacteria</taxon>
        <taxon>Pseudomonadati</taxon>
        <taxon>Pseudomonadota</taxon>
        <taxon>Gammaproteobacteria</taxon>
        <taxon>Chromatiales</taxon>
        <taxon>Chromatiaceae</taxon>
        <taxon>Thioalkalicoccus</taxon>
    </lineage>
</organism>
<evidence type="ECO:0000256" key="5">
    <source>
        <dbReference type="ARBA" id="ARBA00022519"/>
    </source>
</evidence>
<evidence type="ECO:0000256" key="3">
    <source>
        <dbReference type="ARBA" id="ARBA00012621"/>
    </source>
</evidence>
<evidence type="ECO:0000256" key="4">
    <source>
        <dbReference type="ARBA" id="ARBA00019077"/>
    </source>
</evidence>
<evidence type="ECO:0000313" key="12">
    <source>
        <dbReference type="EMBL" id="MEY6431301.1"/>
    </source>
</evidence>
<comment type="pathway">
    <text evidence="2 9">Bacterial outer membrane biogenesis; LPS core biosynthesis.</text>
</comment>
<dbReference type="InterPro" id="IPR007507">
    <property type="entry name" value="Glycos_transf_N"/>
</dbReference>
<dbReference type="RefSeq" id="WP_369665683.1">
    <property type="nucleotide sequence ID" value="NZ_JBDKXB010000002.1"/>
</dbReference>
<dbReference type="EC" id="2.4.99.12" evidence="3 9"/>
<evidence type="ECO:0000256" key="6">
    <source>
        <dbReference type="ARBA" id="ARBA00022679"/>
    </source>
</evidence>
<dbReference type="InterPro" id="IPR001296">
    <property type="entry name" value="Glyco_trans_1"/>
</dbReference>
<dbReference type="PANTHER" id="PTHR42755:SF1">
    <property type="entry name" value="3-DEOXY-D-MANNO-OCTULOSONIC ACID TRANSFERASE, MITOCHONDRIAL-RELATED"/>
    <property type="match status" value="1"/>
</dbReference>
<dbReference type="Pfam" id="PF00534">
    <property type="entry name" value="Glycos_transf_1"/>
    <property type="match status" value="1"/>
</dbReference>
<keyword evidence="9" id="KW-0448">Lipopolysaccharide biosynthesis</keyword>
<evidence type="ECO:0000256" key="7">
    <source>
        <dbReference type="ARBA" id="ARBA00031445"/>
    </source>
</evidence>
<dbReference type="InterPro" id="IPR039901">
    <property type="entry name" value="Kdotransferase"/>
</dbReference>
<evidence type="ECO:0000256" key="2">
    <source>
        <dbReference type="ARBA" id="ARBA00004713"/>
    </source>
</evidence>
<dbReference type="EMBL" id="JBDKXB010000002">
    <property type="protein sequence ID" value="MEY6431301.1"/>
    <property type="molecule type" value="Genomic_DNA"/>
</dbReference>
<keyword evidence="5" id="KW-0472">Membrane</keyword>
<name>A0ABV4BA57_9GAMM</name>
<dbReference type="SUPFAM" id="SSF53756">
    <property type="entry name" value="UDP-Glycosyltransferase/glycogen phosphorylase"/>
    <property type="match status" value="1"/>
</dbReference>
<dbReference type="Gene3D" id="3.40.50.2000">
    <property type="entry name" value="Glycogen Phosphorylase B"/>
    <property type="match status" value="1"/>
</dbReference>
<dbReference type="PANTHER" id="PTHR42755">
    <property type="entry name" value="3-DEOXY-MANNO-OCTULOSONATE CYTIDYLYLTRANSFERASE"/>
    <property type="match status" value="1"/>
</dbReference>
<reference evidence="12 13" key="1">
    <citation type="submission" date="2024-05" db="EMBL/GenBank/DDBJ databases">
        <title>Genome Sequence and Characterization of the New Strain Purple Sulfur Bacterium of Genus Thioalkalicoccus.</title>
        <authorList>
            <person name="Bryantseva I.A."/>
            <person name="Kyndt J.A."/>
            <person name="Imhoff J.F."/>
        </authorList>
    </citation>
    <scope>NUCLEOTIDE SEQUENCE [LARGE SCALE GENOMIC DNA]</scope>
    <source>
        <strain evidence="12 13">Um2</strain>
    </source>
</reference>
<gene>
    <name evidence="12" type="primary">waaA</name>
    <name evidence="12" type="ORF">ABC977_02640</name>
</gene>
<proteinExistence type="inferred from homology"/>
<dbReference type="NCBIfam" id="NF004388">
    <property type="entry name" value="PRK05749.1-4"/>
    <property type="match status" value="1"/>
</dbReference>
<dbReference type="Proteomes" id="UP001564408">
    <property type="component" value="Unassembled WGS sequence"/>
</dbReference>
<feature type="domain" description="3-deoxy-D-manno-octulosonic-acid transferase N-terminal" evidence="11">
    <location>
        <begin position="32"/>
        <end position="210"/>
    </location>
</feature>
<comment type="catalytic activity">
    <reaction evidence="8 9">
        <text>lipid IVA (E. coli) + CMP-3-deoxy-beta-D-manno-octulosonate = alpha-Kdo-(2-&gt;6)-lipid IVA (E. coli) + CMP + H(+)</text>
        <dbReference type="Rhea" id="RHEA:28066"/>
        <dbReference type="ChEBI" id="CHEBI:15378"/>
        <dbReference type="ChEBI" id="CHEBI:58603"/>
        <dbReference type="ChEBI" id="CHEBI:60364"/>
        <dbReference type="ChEBI" id="CHEBI:60377"/>
        <dbReference type="ChEBI" id="CHEBI:85987"/>
        <dbReference type="EC" id="2.4.99.12"/>
    </reaction>
</comment>
<dbReference type="Pfam" id="PF04413">
    <property type="entry name" value="Glycos_transf_N"/>
    <property type="match status" value="1"/>
</dbReference>
<evidence type="ECO:0000256" key="1">
    <source>
        <dbReference type="ARBA" id="ARBA00004196"/>
    </source>
</evidence>
<comment type="similarity">
    <text evidence="9">Belongs to the glycosyltransferase group 1 family.</text>
</comment>
<evidence type="ECO:0000256" key="8">
    <source>
        <dbReference type="ARBA" id="ARBA00049183"/>
    </source>
</evidence>
<dbReference type="InterPro" id="IPR038107">
    <property type="entry name" value="Glycos_transf_N_sf"/>
</dbReference>
<evidence type="ECO:0000259" key="11">
    <source>
        <dbReference type="Pfam" id="PF04413"/>
    </source>
</evidence>
<keyword evidence="13" id="KW-1185">Reference proteome</keyword>
<protein>
    <recommendedName>
        <fullName evidence="4 9">3-deoxy-D-manno-octulosonic acid transferase</fullName>
        <shortName evidence="9">Kdo transferase</shortName>
        <ecNumber evidence="3 9">2.4.99.12</ecNumber>
    </recommendedName>
    <alternativeName>
        <fullName evidence="7 9">Lipid IV(A) 3-deoxy-D-manno-octulosonic acid transferase</fullName>
    </alternativeName>
</protein>
<comment type="caution">
    <text evidence="12">The sequence shown here is derived from an EMBL/GenBank/DDBJ whole genome shotgun (WGS) entry which is preliminary data.</text>
</comment>
<evidence type="ECO:0000313" key="13">
    <source>
        <dbReference type="Proteomes" id="UP001564408"/>
    </source>
</evidence>
<keyword evidence="12" id="KW-0328">Glycosyltransferase</keyword>
<feature type="domain" description="Glycosyl transferase family 1" evidence="10">
    <location>
        <begin position="302"/>
        <end position="399"/>
    </location>
</feature>
<comment type="function">
    <text evidence="9">Involved in lipopolysaccharide (LPS) biosynthesis. Catalyzes the transfer of 3-deoxy-D-manno-octulosonate (Kdo) residue(s) from CMP-Kdo to lipid IV(A), the tetraacyldisaccharide-1,4'-bisphosphate precursor of lipid A.</text>
</comment>
<sequence length="422" mass="46774">MERLYNLALWLLTPLALARLFWRSRRTPAYRQRWLERLAVYRAAPPRARIWLHAVSVGEVQAAQPLLRHLLADETPGPLLVTTTTPTGADRLRSLFSGQVPHLYTPFDLVPVVRRFLDLVEPRLVIIMETEVWPNLLKICEQRGIPVILANARLSERSARGYARLGPFAHATFARFAFIAAQSDADAERLSALGARAGRIMTTGSLKFDVQWPASLLERAEVMRRGWGTERPVWVAASTHEGEEEEILAAHERIRRSWADALLVLVPRHPERFDRVALLVRRAGLTLARRSHDTDRTTDAAVFLGDSMGELPSFLGAADVAFIGGSLVPVGGHNLVEAAALGVPILIGPHVFNFASVTEILVREQAAVQVADARELADQVCAWLADAAERARIGDNGQRVVNANRGATQRLIRIIDSVARET</sequence>
<dbReference type="Gene3D" id="3.40.50.11720">
    <property type="entry name" value="3-Deoxy-D-manno-octulosonic-acid transferase, N-terminal domain"/>
    <property type="match status" value="1"/>
</dbReference>
<dbReference type="GO" id="GO:0043842">
    <property type="term" value="F:Kdo transferase activity"/>
    <property type="evidence" value="ECO:0007669"/>
    <property type="project" value="UniProtKB-EC"/>
</dbReference>
<keyword evidence="5" id="KW-0997">Cell inner membrane</keyword>
<keyword evidence="6 9" id="KW-0808">Transferase</keyword>
<accession>A0ABV4BA57</accession>
<evidence type="ECO:0000256" key="9">
    <source>
        <dbReference type="RuleBase" id="RU365103"/>
    </source>
</evidence>
<evidence type="ECO:0000259" key="10">
    <source>
        <dbReference type="Pfam" id="PF00534"/>
    </source>
</evidence>